<sequence>MGENFPEKGKTREKQVPPYACPQPNVPAYVIGVANAYKGEEAMVPHYFYLAACCDCNIDAT</sequence>
<evidence type="ECO:0000313" key="1">
    <source>
        <dbReference type="EMBL" id="WEX83367.1"/>
    </source>
</evidence>
<gene>
    <name evidence="1" type="ORF">PYH38_005742</name>
</gene>
<proteinExistence type="predicted"/>
<evidence type="ECO:0000313" key="2">
    <source>
        <dbReference type="Proteomes" id="UP001235547"/>
    </source>
</evidence>
<reference evidence="1 2" key="1">
    <citation type="submission" date="2023-03" db="EMBL/GenBank/DDBJ databases">
        <authorList>
            <person name="Kaur S."/>
            <person name="Espinosa-Saiz D."/>
            <person name="Velazquez E."/>
            <person name="Menendez E."/>
            <person name="diCenzo G.C."/>
        </authorList>
    </citation>
    <scope>NUCLEOTIDE SEQUENCE [LARGE SCALE GENOMIC DNA]</scope>
    <source>
        <strain evidence="1 2">LMG 27395</strain>
    </source>
</reference>
<keyword evidence="2" id="KW-1185">Reference proteome</keyword>
<organism evidence="1 2">
    <name type="scientific">Sinorhizobium numidicum</name>
    <dbReference type="NCBI Taxonomy" id="680248"/>
    <lineage>
        <taxon>Bacteria</taxon>
        <taxon>Pseudomonadati</taxon>
        <taxon>Pseudomonadota</taxon>
        <taxon>Alphaproteobacteria</taxon>
        <taxon>Hyphomicrobiales</taxon>
        <taxon>Rhizobiaceae</taxon>
        <taxon>Sinorhizobium/Ensifer group</taxon>
        <taxon>Sinorhizobium</taxon>
    </lineage>
</organism>
<dbReference type="RefSeq" id="WP_280734182.1">
    <property type="nucleotide sequence ID" value="NZ_CP120368.1"/>
</dbReference>
<dbReference type="EMBL" id="CP120371">
    <property type="protein sequence ID" value="WEX83367.1"/>
    <property type="molecule type" value="Genomic_DNA"/>
</dbReference>
<dbReference type="Proteomes" id="UP001235547">
    <property type="component" value="Chromosome 1"/>
</dbReference>
<accession>A0ABY8CZQ5</accession>
<protein>
    <submittedName>
        <fullName evidence="1">Uncharacterized protein</fullName>
    </submittedName>
</protein>
<name>A0ABY8CZQ5_9HYPH</name>